<keyword evidence="3" id="KW-1185">Reference proteome</keyword>
<evidence type="ECO:0000256" key="1">
    <source>
        <dbReference type="SAM" id="MobiDB-lite"/>
    </source>
</evidence>
<comment type="caution">
    <text evidence="2">The sequence shown here is derived from an EMBL/GenBank/DDBJ whole genome shotgun (WGS) entry which is preliminary data.</text>
</comment>
<dbReference type="EMBL" id="BFEA01000074">
    <property type="protein sequence ID" value="GBG66454.1"/>
    <property type="molecule type" value="Genomic_DNA"/>
</dbReference>
<sequence length="466" mass="51149">MSDRDNTSEDDRILRSARRPLAHVALGREGDRLMFRQLRERQQQQRRARAAEASRAFASEAATSAAMATAVQQSSQASSSGTVGVTIAQTLTQYAGIMASQQLVLTPEEVAIQRADTQEAPLQKALGEIKAEKERMLRHRTRMQRRQADLRELEEMHLNHMDNDVRVARTALLDVVEMTAYHTTLLQDIQQSLAVLAGRVQITPSPSGPDAWPVVQHPPFVPPVTGVSPFVVPPAHAASLFSMPLTGGFSAGPSVQIPVQTVYSQPLLQTAVTGQPTVSHAAQPHGTQPQQQLVQQPAPQGPQPRVAQVPGQGQWVPKTAIASPKPFSGDKRGKDLDTWLRSVPVYVKCKLTLPHEEVLVAASYLERSAARWLSGLVQLQGYGCDFRAWAVNQKLEDFLKLVEERWHDPQEAQKATDAILTLSSKAFKSQTGEANINVPGDATDAVERLICDLEYVMTPKSYLPLT</sequence>
<dbReference type="Gramene" id="GBG66454">
    <property type="protein sequence ID" value="GBG66454"/>
    <property type="gene ID" value="CBR_g61497"/>
</dbReference>
<gene>
    <name evidence="2" type="ORF">CBR_g61497</name>
</gene>
<feature type="compositionally biased region" description="Low complexity" evidence="1">
    <location>
        <begin position="281"/>
        <end position="314"/>
    </location>
</feature>
<organism evidence="2 3">
    <name type="scientific">Chara braunii</name>
    <name type="common">Braun's stonewort</name>
    <dbReference type="NCBI Taxonomy" id="69332"/>
    <lineage>
        <taxon>Eukaryota</taxon>
        <taxon>Viridiplantae</taxon>
        <taxon>Streptophyta</taxon>
        <taxon>Charophyceae</taxon>
        <taxon>Charales</taxon>
        <taxon>Characeae</taxon>
        <taxon>Chara</taxon>
    </lineage>
</organism>
<name>A0A388K8Q6_CHABU</name>
<evidence type="ECO:0000313" key="3">
    <source>
        <dbReference type="Proteomes" id="UP000265515"/>
    </source>
</evidence>
<evidence type="ECO:0000313" key="2">
    <source>
        <dbReference type="EMBL" id="GBG66454.1"/>
    </source>
</evidence>
<protein>
    <submittedName>
        <fullName evidence="2">Uncharacterized protein</fullName>
    </submittedName>
</protein>
<accession>A0A388K8Q6</accession>
<reference evidence="2 3" key="1">
    <citation type="journal article" date="2018" name="Cell">
        <title>The Chara Genome: Secondary Complexity and Implications for Plant Terrestrialization.</title>
        <authorList>
            <person name="Nishiyama T."/>
            <person name="Sakayama H."/>
            <person name="Vries J.D."/>
            <person name="Buschmann H."/>
            <person name="Saint-Marcoux D."/>
            <person name="Ullrich K.K."/>
            <person name="Haas F.B."/>
            <person name="Vanderstraeten L."/>
            <person name="Becker D."/>
            <person name="Lang D."/>
            <person name="Vosolsobe S."/>
            <person name="Rombauts S."/>
            <person name="Wilhelmsson P.K.I."/>
            <person name="Janitza P."/>
            <person name="Kern R."/>
            <person name="Heyl A."/>
            <person name="Rumpler F."/>
            <person name="Villalobos L.I.A.C."/>
            <person name="Clay J.M."/>
            <person name="Skokan R."/>
            <person name="Toyoda A."/>
            <person name="Suzuki Y."/>
            <person name="Kagoshima H."/>
            <person name="Schijlen E."/>
            <person name="Tajeshwar N."/>
            <person name="Catarino B."/>
            <person name="Hetherington A.J."/>
            <person name="Saltykova A."/>
            <person name="Bonnot C."/>
            <person name="Breuninger H."/>
            <person name="Symeonidi A."/>
            <person name="Radhakrishnan G.V."/>
            <person name="Van Nieuwerburgh F."/>
            <person name="Deforce D."/>
            <person name="Chang C."/>
            <person name="Karol K.G."/>
            <person name="Hedrich R."/>
            <person name="Ulvskov P."/>
            <person name="Glockner G."/>
            <person name="Delwiche C.F."/>
            <person name="Petrasek J."/>
            <person name="Van de Peer Y."/>
            <person name="Friml J."/>
            <person name="Beilby M."/>
            <person name="Dolan L."/>
            <person name="Kohara Y."/>
            <person name="Sugano S."/>
            <person name="Fujiyama A."/>
            <person name="Delaux P.-M."/>
            <person name="Quint M."/>
            <person name="TheiBen G."/>
            <person name="Hagemann M."/>
            <person name="Harholt J."/>
            <person name="Dunand C."/>
            <person name="Zachgo S."/>
            <person name="Langdale J."/>
            <person name="Maumus F."/>
            <person name="Straeten D.V.D."/>
            <person name="Gould S.B."/>
            <person name="Rensing S.A."/>
        </authorList>
    </citation>
    <scope>NUCLEOTIDE SEQUENCE [LARGE SCALE GENOMIC DNA]</scope>
    <source>
        <strain evidence="2 3">S276</strain>
    </source>
</reference>
<feature type="region of interest" description="Disordered" evidence="1">
    <location>
        <begin position="275"/>
        <end position="334"/>
    </location>
</feature>
<proteinExistence type="predicted"/>
<dbReference type="Proteomes" id="UP000265515">
    <property type="component" value="Unassembled WGS sequence"/>
</dbReference>
<dbReference type="AlphaFoldDB" id="A0A388K8Q6"/>